<dbReference type="Pfam" id="PF00144">
    <property type="entry name" value="Beta-lactamase"/>
    <property type="match status" value="1"/>
</dbReference>
<dbReference type="EC" id="3.-.-.-" evidence="2"/>
<dbReference type="InterPro" id="IPR012338">
    <property type="entry name" value="Beta-lactam/transpept-like"/>
</dbReference>
<dbReference type="SUPFAM" id="SSF56601">
    <property type="entry name" value="beta-lactamase/transpeptidase-like"/>
    <property type="match status" value="1"/>
</dbReference>
<dbReference type="RefSeq" id="WP_380802877.1">
    <property type="nucleotide sequence ID" value="NZ_JBHSFZ010000006.1"/>
</dbReference>
<dbReference type="PANTHER" id="PTHR43283:SF3">
    <property type="entry name" value="BETA-LACTAMASE FAMILY PROTEIN (AFU_ORTHOLOGUE AFUA_5G07500)"/>
    <property type="match status" value="1"/>
</dbReference>
<dbReference type="Proteomes" id="UP001595957">
    <property type="component" value="Unassembled WGS sequence"/>
</dbReference>
<sequence>MQARTQVDVAAAEAAGMDPVRLDALACALHADYVATGKLPHLQLLVSRDEHVLLSHVSGVGRATQEPLVDDSLFRIASMTKPVTSAAFMMLVEQGLVALDDPVTHVLPEFSKLRVGTDGRPLRQPMRMIDLLRHTSGLTYGLQRQTSIDARYRELGLDEFQQKRSADEFIEALAGLPLEFSPGERWNYSVSTDVLGVVVERLSGLPLDAFLSQRIFGPLGMMDTFFELPEEKVERMTDAWQLDQDGRLSLYDRGARSGWRRKLRFHSGGGGLISTAADYNRFARMLLRGGELDGVRLLKPATVASMRANHLPGGGDLARHSSSMFSEADYAGVGFGLGFATDLKTAEYFWGGVFSTFFFIDPRESIIGLLLTQHLPSSAYPVRRQLREGVRAAIRDRRG</sequence>
<comment type="caution">
    <text evidence="2">The sequence shown here is derived from an EMBL/GenBank/DDBJ whole genome shotgun (WGS) entry which is preliminary data.</text>
</comment>
<evidence type="ECO:0000313" key="3">
    <source>
        <dbReference type="Proteomes" id="UP001595957"/>
    </source>
</evidence>
<reference evidence="3" key="1">
    <citation type="journal article" date="2019" name="Int. J. Syst. Evol. Microbiol.">
        <title>The Global Catalogue of Microorganisms (GCM) 10K type strain sequencing project: providing services to taxonomists for standard genome sequencing and annotation.</title>
        <authorList>
            <consortium name="The Broad Institute Genomics Platform"/>
            <consortium name="The Broad Institute Genome Sequencing Center for Infectious Disease"/>
            <person name="Wu L."/>
            <person name="Ma J."/>
        </authorList>
    </citation>
    <scope>NUCLEOTIDE SEQUENCE [LARGE SCALE GENOMIC DNA]</scope>
    <source>
        <strain evidence="3">NBRC 103632</strain>
    </source>
</reference>
<protein>
    <submittedName>
        <fullName evidence="2">Serine hydrolase domain-containing protein</fullName>
        <ecNumber evidence="2">3.-.-.-</ecNumber>
    </submittedName>
</protein>
<accession>A0ABV9EZL2</accession>
<dbReference type="EMBL" id="JBHSFZ010000006">
    <property type="protein sequence ID" value="MFC4593549.1"/>
    <property type="molecule type" value="Genomic_DNA"/>
</dbReference>
<dbReference type="GO" id="GO:0016787">
    <property type="term" value="F:hydrolase activity"/>
    <property type="evidence" value="ECO:0007669"/>
    <property type="project" value="UniProtKB-KW"/>
</dbReference>
<organism evidence="2 3">
    <name type="scientific">Sphingobium tyrosinilyticum</name>
    <dbReference type="NCBI Taxonomy" id="2715436"/>
    <lineage>
        <taxon>Bacteria</taxon>
        <taxon>Pseudomonadati</taxon>
        <taxon>Pseudomonadota</taxon>
        <taxon>Alphaproteobacteria</taxon>
        <taxon>Sphingomonadales</taxon>
        <taxon>Sphingomonadaceae</taxon>
        <taxon>Sphingobium</taxon>
    </lineage>
</organism>
<proteinExistence type="predicted"/>
<dbReference type="Gene3D" id="3.40.710.10">
    <property type="entry name" value="DD-peptidase/beta-lactamase superfamily"/>
    <property type="match status" value="1"/>
</dbReference>
<name>A0ABV9EZL2_9SPHN</name>
<dbReference type="InterPro" id="IPR001466">
    <property type="entry name" value="Beta-lactam-related"/>
</dbReference>
<evidence type="ECO:0000259" key="1">
    <source>
        <dbReference type="Pfam" id="PF00144"/>
    </source>
</evidence>
<dbReference type="PANTHER" id="PTHR43283">
    <property type="entry name" value="BETA-LACTAMASE-RELATED"/>
    <property type="match status" value="1"/>
</dbReference>
<keyword evidence="3" id="KW-1185">Reference proteome</keyword>
<gene>
    <name evidence="2" type="ORF">ACFO3E_05005</name>
</gene>
<feature type="domain" description="Beta-lactamase-related" evidence="1">
    <location>
        <begin position="31"/>
        <end position="380"/>
    </location>
</feature>
<dbReference type="InterPro" id="IPR050789">
    <property type="entry name" value="Diverse_Enzym_Activities"/>
</dbReference>
<keyword evidence="2" id="KW-0378">Hydrolase</keyword>
<evidence type="ECO:0000313" key="2">
    <source>
        <dbReference type="EMBL" id="MFC4593549.1"/>
    </source>
</evidence>